<organism evidence="1 2">
    <name type="scientific">Acetivibrio thermocellus AD2</name>
    <dbReference type="NCBI Taxonomy" id="1138384"/>
    <lineage>
        <taxon>Bacteria</taxon>
        <taxon>Bacillati</taxon>
        <taxon>Bacillota</taxon>
        <taxon>Clostridia</taxon>
        <taxon>Eubacteriales</taxon>
        <taxon>Oscillospiraceae</taxon>
        <taxon>Acetivibrio</taxon>
    </lineage>
</organism>
<reference evidence="1 2" key="1">
    <citation type="submission" date="2017-09" db="EMBL/GenBank/DDBJ databases">
        <title>Evaluation of Pacific Biosciences Sequencing Technology to Finishing C. thermocellum Genome Sequences.</title>
        <authorList>
            <person name="Brown S."/>
        </authorList>
    </citation>
    <scope>NUCLEOTIDE SEQUENCE [LARGE SCALE GENOMIC DNA]</scope>
    <source>
        <strain evidence="1 2">AD2</strain>
    </source>
</reference>
<dbReference type="EMBL" id="PDBW01000001">
    <property type="protein sequence ID" value="PFH03946.1"/>
    <property type="molecule type" value="Genomic_DNA"/>
</dbReference>
<dbReference type="AlphaFoldDB" id="A0AB36TKM6"/>
<comment type="caution">
    <text evidence="1">The sequence shown here is derived from an EMBL/GenBank/DDBJ whole genome shotgun (WGS) entry which is preliminary data.</text>
</comment>
<dbReference type="Proteomes" id="UP000223596">
    <property type="component" value="Unassembled WGS sequence"/>
</dbReference>
<gene>
    <name evidence="1" type="ORF">M972_112765</name>
</gene>
<dbReference type="RefSeq" id="WP_003514026.1">
    <property type="nucleotide sequence ID" value="NZ_CP013828.1"/>
</dbReference>
<name>A0AB36TKM6_ACETH</name>
<sequence length="92" mass="10871">MNDILKQIDNVLHDLGFEVVEINGNKLYHNKNKGSYYRFTFIEAFRAYVIESASNYEEAKNNLFEDGDLFSIDVDEKDFVEKLRADLIKYYC</sequence>
<protein>
    <submittedName>
        <fullName evidence="1">Uncharacterized protein</fullName>
    </submittedName>
</protein>
<evidence type="ECO:0000313" key="2">
    <source>
        <dbReference type="Proteomes" id="UP000223596"/>
    </source>
</evidence>
<accession>A0AB36TKM6</accession>
<evidence type="ECO:0000313" key="1">
    <source>
        <dbReference type="EMBL" id="PFH03946.1"/>
    </source>
</evidence>
<dbReference type="GeneID" id="35804394"/>
<proteinExistence type="predicted"/>